<dbReference type="GO" id="GO:0005886">
    <property type="term" value="C:plasma membrane"/>
    <property type="evidence" value="ECO:0007669"/>
    <property type="project" value="UniProtKB-SubCell"/>
</dbReference>
<keyword evidence="6 10" id="KW-0472">Membrane</keyword>
<dbReference type="PRINTS" id="PR00260">
    <property type="entry name" value="CHEMTRNSDUCR"/>
</dbReference>
<dbReference type="PANTHER" id="PTHR43531">
    <property type="entry name" value="PROTEIN ICFG"/>
    <property type="match status" value="1"/>
</dbReference>
<evidence type="ECO:0000256" key="9">
    <source>
        <dbReference type="SAM" id="MobiDB-lite"/>
    </source>
</evidence>
<comment type="subcellular location">
    <subcellularLocation>
        <location evidence="1">Cell membrane</location>
        <topology evidence="1">Multi-pass membrane protein</topology>
    </subcellularLocation>
</comment>
<sequence>MKKRSLRFKMVLGGIIAVLVPLLVVGGISIYKALNALEEVSQSQSKEVAKSLAHVANLAVQEEMKITSQVAQNSLIVDAATEDAGGVKNSPQADRATTELTSIVQRSGHDYEAFFVAGMDGKVIADGQSGKNKGLDLSGRDYIKEAKSGKVSVGTVTKSKGSGNIVLTFGAPIYSKSKQIVGVVGSVMNISFLSDKIAETKLGKTGYAFVLDKSGIMIAHPNKELILALNATQEEGMKGFATRMVAGEAGVDPYVFKGVKKLAGFAPVPASGWSICVTQDYKEFMAPAYNLIWIIVMIGSMFLAVAIVGVSFFARGIALPIGQVGNDLNDASEQVAAASSQVASASQSLAEGASEQASALEETSSSLEEMTSMTKRNADNAAEAKSLMAEARQIVEKVDTQMKNMVSAISDVTKSSEETGKIIKTIDEIAFQTNLLALNAAVEAARAGEAGAGFAVVAEEVRNLAMRAADAAKNTSSLIENTIVTVNNSNELTQQTQSAFNENRDITQKVGQLVDEIAAASQEQAQGIDQIGKAVAEMDKVVQQTAANAEESASAAEEMNAQAMAMKKNVGQLVTIVDGGSDAGIGQDYRLGRRS</sequence>
<evidence type="ECO:0000259" key="11">
    <source>
        <dbReference type="PROSITE" id="PS50111"/>
    </source>
</evidence>
<evidence type="ECO:0000256" key="7">
    <source>
        <dbReference type="ARBA" id="ARBA00029447"/>
    </source>
</evidence>
<dbReference type="RefSeq" id="WP_093883050.1">
    <property type="nucleotide sequence ID" value="NZ_FOBS01000008.1"/>
</dbReference>
<keyword evidence="4 10" id="KW-0812">Transmembrane</keyword>
<protein>
    <submittedName>
        <fullName evidence="12">Methyl-accepting chemotaxis sensory transducer with Cache sensor</fullName>
    </submittedName>
</protein>
<feature type="compositionally biased region" description="Low complexity" evidence="9">
    <location>
        <begin position="354"/>
        <end position="374"/>
    </location>
</feature>
<evidence type="ECO:0000256" key="5">
    <source>
        <dbReference type="ARBA" id="ARBA00022989"/>
    </source>
</evidence>
<evidence type="ECO:0000256" key="1">
    <source>
        <dbReference type="ARBA" id="ARBA00004651"/>
    </source>
</evidence>
<dbReference type="GO" id="GO:0006935">
    <property type="term" value="P:chemotaxis"/>
    <property type="evidence" value="ECO:0007669"/>
    <property type="project" value="UniProtKB-KW"/>
</dbReference>
<dbReference type="GO" id="GO:0007165">
    <property type="term" value="P:signal transduction"/>
    <property type="evidence" value="ECO:0007669"/>
    <property type="project" value="UniProtKB-KW"/>
</dbReference>
<keyword evidence="8" id="KW-0807">Transducer</keyword>
<dbReference type="InterPro" id="IPR029151">
    <property type="entry name" value="Sensor-like_sf"/>
</dbReference>
<dbReference type="STRING" id="43775.SAMN04489760_10845"/>
<feature type="domain" description="Methyl-accepting transducer" evidence="11">
    <location>
        <begin position="331"/>
        <end position="560"/>
    </location>
</feature>
<evidence type="ECO:0000256" key="10">
    <source>
        <dbReference type="SAM" id="Phobius"/>
    </source>
</evidence>
<feature type="transmembrane region" description="Helical" evidence="10">
    <location>
        <begin position="12"/>
        <end position="34"/>
    </location>
</feature>
<keyword evidence="5 10" id="KW-1133">Transmembrane helix</keyword>
<dbReference type="InterPro" id="IPR004089">
    <property type="entry name" value="MCPsignal_dom"/>
</dbReference>
<keyword evidence="2" id="KW-1003">Cell membrane</keyword>
<evidence type="ECO:0000256" key="3">
    <source>
        <dbReference type="ARBA" id="ARBA00022500"/>
    </source>
</evidence>
<feature type="transmembrane region" description="Helical" evidence="10">
    <location>
        <begin position="291"/>
        <end position="314"/>
    </location>
</feature>
<dbReference type="SUPFAM" id="SSF103190">
    <property type="entry name" value="Sensory domain-like"/>
    <property type="match status" value="1"/>
</dbReference>
<dbReference type="InterPro" id="IPR033479">
    <property type="entry name" value="dCache_1"/>
</dbReference>
<evidence type="ECO:0000313" key="12">
    <source>
        <dbReference type="EMBL" id="SEM25551.1"/>
    </source>
</evidence>
<dbReference type="EMBL" id="FOBS01000008">
    <property type="protein sequence ID" value="SEM25551.1"/>
    <property type="molecule type" value="Genomic_DNA"/>
</dbReference>
<dbReference type="CDD" id="cd12912">
    <property type="entry name" value="PDC2_MCP_like"/>
    <property type="match status" value="1"/>
</dbReference>
<dbReference type="Proteomes" id="UP000198744">
    <property type="component" value="Unassembled WGS sequence"/>
</dbReference>
<dbReference type="AlphaFoldDB" id="A0A1H7WVT9"/>
<dbReference type="Pfam" id="PF00015">
    <property type="entry name" value="MCPsignal"/>
    <property type="match status" value="1"/>
</dbReference>
<reference evidence="12 13" key="1">
    <citation type="submission" date="2016-10" db="EMBL/GenBank/DDBJ databases">
        <authorList>
            <person name="de Groot N.N."/>
        </authorList>
    </citation>
    <scope>NUCLEOTIDE SEQUENCE [LARGE SCALE GENOMIC DNA]</scope>
    <source>
        <strain evidence="12 13">DSM 8423</strain>
    </source>
</reference>
<gene>
    <name evidence="12" type="ORF">SAMN04489760_10845</name>
</gene>
<evidence type="ECO:0000256" key="6">
    <source>
        <dbReference type="ARBA" id="ARBA00023136"/>
    </source>
</evidence>
<dbReference type="CDD" id="cd12914">
    <property type="entry name" value="PDC1_DGC_like"/>
    <property type="match status" value="1"/>
</dbReference>
<name>A0A1H7WVT9_9BACT</name>
<organism evidence="12 13">
    <name type="scientific">Syntrophus gentianae</name>
    <dbReference type="NCBI Taxonomy" id="43775"/>
    <lineage>
        <taxon>Bacteria</taxon>
        <taxon>Pseudomonadati</taxon>
        <taxon>Thermodesulfobacteriota</taxon>
        <taxon>Syntrophia</taxon>
        <taxon>Syntrophales</taxon>
        <taxon>Syntrophaceae</taxon>
        <taxon>Syntrophus</taxon>
    </lineage>
</organism>
<proteinExistence type="inferred from homology"/>
<keyword evidence="13" id="KW-1185">Reference proteome</keyword>
<dbReference type="PROSITE" id="PS50111">
    <property type="entry name" value="CHEMOTAXIS_TRANSDUC_2"/>
    <property type="match status" value="1"/>
</dbReference>
<accession>A0A1H7WVT9</accession>
<dbReference type="Gene3D" id="1.10.287.950">
    <property type="entry name" value="Methyl-accepting chemotaxis protein"/>
    <property type="match status" value="1"/>
</dbReference>
<dbReference type="GO" id="GO:0004888">
    <property type="term" value="F:transmembrane signaling receptor activity"/>
    <property type="evidence" value="ECO:0007669"/>
    <property type="project" value="InterPro"/>
</dbReference>
<dbReference type="Pfam" id="PF02743">
    <property type="entry name" value="dCache_1"/>
    <property type="match status" value="1"/>
</dbReference>
<dbReference type="PANTHER" id="PTHR43531:SF11">
    <property type="entry name" value="METHYL-ACCEPTING CHEMOTAXIS PROTEIN 3"/>
    <property type="match status" value="1"/>
</dbReference>
<dbReference type="SUPFAM" id="SSF58104">
    <property type="entry name" value="Methyl-accepting chemotaxis protein (MCP) signaling domain"/>
    <property type="match status" value="1"/>
</dbReference>
<keyword evidence="3" id="KW-0145">Chemotaxis</keyword>
<feature type="region of interest" description="Disordered" evidence="9">
    <location>
        <begin position="354"/>
        <end position="379"/>
    </location>
</feature>
<dbReference type="InterPro" id="IPR004090">
    <property type="entry name" value="Chemotax_Me-accpt_rcpt"/>
</dbReference>
<dbReference type="OrthoDB" id="9765170at2"/>
<evidence type="ECO:0000256" key="2">
    <source>
        <dbReference type="ARBA" id="ARBA00022475"/>
    </source>
</evidence>
<evidence type="ECO:0000256" key="8">
    <source>
        <dbReference type="PROSITE-ProRule" id="PRU00284"/>
    </source>
</evidence>
<dbReference type="Gene3D" id="3.30.450.20">
    <property type="entry name" value="PAS domain"/>
    <property type="match status" value="1"/>
</dbReference>
<evidence type="ECO:0000256" key="4">
    <source>
        <dbReference type="ARBA" id="ARBA00022692"/>
    </source>
</evidence>
<comment type="similarity">
    <text evidence="7">Belongs to the methyl-accepting chemotaxis (MCP) protein family.</text>
</comment>
<dbReference type="SMART" id="SM00283">
    <property type="entry name" value="MA"/>
    <property type="match status" value="1"/>
</dbReference>
<evidence type="ECO:0000313" key="13">
    <source>
        <dbReference type="Proteomes" id="UP000198744"/>
    </source>
</evidence>
<dbReference type="InterPro" id="IPR051310">
    <property type="entry name" value="MCP_chemotaxis"/>
</dbReference>